<evidence type="ECO:0000313" key="5">
    <source>
        <dbReference type="EMBL" id="VWC56794.1"/>
    </source>
</evidence>
<dbReference type="PROSITE" id="PS01124">
    <property type="entry name" value="HTH_ARAC_FAMILY_2"/>
    <property type="match status" value="1"/>
</dbReference>
<dbReference type="InterPro" id="IPR009057">
    <property type="entry name" value="Homeodomain-like_sf"/>
</dbReference>
<dbReference type="InterPro" id="IPR018060">
    <property type="entry name" value="HTH_AraC"/>
</dbReference>
<dbReference type="PANTHER" id="PTHR47894:SF1">
    <property type="entry name" value="HTH-TYPE TRANSCRIPTIONAL REGULATOR VQSM"/>
    <property type="match status" value="1"/>
</dbReference>
<sequence length="342" mass="38043">MNVTDRKQPGTVAGHYVGLLLDYLRSCGHSPEALFGAARVAEIESVEVSARLTAQEYFAILERAVTITGDPDLGFHAGLLIAPRHLGVVGYVVMCCASFAEALAQYERYARLVHGIARPLLRRRGDRVEMPLDWPVESMPSPAFAQLIMTTRVRMCDLLIGRGNVPVDVEFQFATPRDPGAYQRFFGGKVTFGATQTRLTFPAECLDSPVITASAEVAHVIGVQADARMRELADEPEFVRDIKVLLTQGLAMGRFGAADVARRMGMSPRTLHRRLSEYACVFRNLLDDVRRERAESYLALSQHSLAEIAFMLGYTEQSAFQHAFKRWTGTTPLQYRVGFISR</sequence>
<dbReference type="SMART" id="SM00342">
    <property type="entry name" value="HTH_ARAC"/>
    <property type="match status" value="1"/>
</dbReference>
<proteinExistence type="predicted"/>
<dbReference type="GO" id="GO:0003700">
    <property type="term" value="F:DNA-binding transcription factor activity"/>
    <property type="evidence" value="ECO:0007669"/>
    <property type="project" value="InterPro"/>
</dbReference>
<evidence type="ECO:0000256" key="1">
    <source>
        <dbReference type="ARBA" id="ARBA00023015"/>
    </source>
</evidence>
<keyword evidence="2" id="KW-0238">DNA-binding</keyword>
<name>A0A6P2TK88_BURL3</name>
<dbReference type="Proteomes" id="UP000494274">
    <property type="component" value="Unassembled WGS sequence"/>
</dbReference>
<dbReference type="SUPFAM" id="SSF46689">
    <property type="entry name" value="Homeodomain-like"/>
    <property type="match status" value="1"/>
</dbReference>
<evidence type="ECO:0000259" key="4">
    <source>
        <dbReference type="PROSITE" id="PS01124"/>
    </source>
</evidence>
<keyword evidence="1" id="KW-0805">Transcription regulation</keyword>
<dbReference type="GO" id="GO:0000976">
    <property type="term" value="F:transcription cis-regulatory region binding"/>
    <property type="evidence" value="ECO:0007669"/>
    <property type="project" value="TreeGrafter"/>
</dbReference>
<dbReference type="AlphaFoldDB" id="A0A6P2TK88"/>
<dbReference type="Gene3D" id="1.10.10.60">
    <property type="entry name" value="Homeodomain-like"/>
    <property type="match status" value="1"/>
</dbReference>
<evidence type="ECO:0000313" key="6">
    <source>
        <dbReference type="Proteomes" id="UP000494274"/>
    </source>
</evidence>
<dbReference type="InterPro" id="IPR032687">
    <property type="entry name" value="AraC-type_N"/>
</dbReference>
<dbReference type="Pfam" id="PF12833">
    <property type="entry name" value="HTH_18"/>
    <property type="match status" value="1"/>
</dbReference>
<gene>
    <name evidence="5" type="ORF">BLA18112_00420</name>
</gene>
<dbReference type="PANTHER" id="PTHR47894">
    <property type="entry name" value="HTH-TYPE TRANSCRIPTIONAL REGULATOR GADX"/>
    <property type="match status" value="1"/>
</dbReference>
<dbReference type="InterPro" id="IPR020449">
    <property type="entry name" value="Tscrpt_reg_AraC-type_HTH"/>
</dbReference>
<dbReference type="Pfam" id="PF12625">
    <property type="entry name" value="Arabinose_bd"/>
    <property type="match status" value="1"/>
</dbReference>
<dbReference type="GO" id="GO:0005829">
    <property type="term" value="C:cytosol"/>
    <property type="evidence" value="ECO:0007669"/>
    <property type="project" value="TreeGrafter"/>
</dbReference>
<dbReference type="RefSeq" id="WP_175042197.1">
    <property type="nucleotide sequence ID" value="NZ_CABVQI010000001.1"/>
</dbReference>
<accession>A0A6P2TK88</accession>
<protein>
    <submittedName>
        <fullName evidence="5">AraC family transcriptional regulator</fullName>
    </submittedName>
</protein>
<keyword evidence="3" id="KW-0804">Transcription</keyword>
<dbReference type="EMBL" id="CABVQI010000001">
    <property type="protein sequence ID" value="VWC56794.1"/>
    <property type="molecule type" value="Genomic_DNA"/>
</dbReference>
<evidence type="ECO:0000256" key="2">
    <source>
        <dbReference type="ARBA" id="ARBA00023125"/>
    </source>
</evidence>
<evidence type="ECO:0000256" key="3">
    <source>
        <dbReference type="ARBA" id="ARBA00023163"/>
    </source>
</evidence>
<organism evidence="5 6">
    <name type="scientific">Burkholderia lata (strain ATCC 17760 / DSM 23089 / LMG 22485 / NCIMB 9086 / R18194 / 383)</name>
    <dbReference type="NCBI Taxonomy" id="482957"/>
    <lineage>
        <taxon>Bacteria</taxon>
        <taxon>Pseudomonadati</taxon>
        <taxon>Pseudomonadota</taxon>
        <taxon>Betaproteobacteria</taxon>
        <taxon>Burkholderiales</taxon>
        <taxon>Burkholderiaceae</taxon>
        <taxon>Burkholderia</taxon>
        <taxon>Burkholderia cepacia complex</taxon>
    </lineage>
</organism>
<reference evidence="5 6" key="1">
    <citation type="submission" date="2019-09" db="EMBL/GenBank/DDBJ databases">
        <authorList>
            <person name="Depoorter E."/>
        </authorList>
    </citation>
    <scope>NUCLEOTIDE SEQUENCE [LARGE SCALE GENOMIC DNA]</scope>
    <source>
        <strain evidence="5">R-18112</strain>
    </source>
</reference>
<feature type="domain" description="HTH araC/xylS-type" evidence="4">
    <location>
        <begin position="240"/>
        <end position="338"/>
    </location>
</feature>
<dbReference type="PRINTS" id="PR00032">
    <property type="entry name" value="HTHARAC"/>
</dbReference>